<organism evidence="2 3">
    <name type="scientific">Helianthus annuus</name>
    <name type="common">Common sunflower</name>
    <dbReference type="NCBI Taxonomy" id="4232"/>
    <lineage>
        <taxon>Eukaryota</taxon>
        <taxon>Viridiplantae</taxon>
        <taxon>Streptophyta</taxon>
        <taxon>Embryophyta</taxon>
        <taxon>Tracheophyta</taxon>
        <taxon>Spermatophyta</taxon>
        <taxon>Magnoliopsida</taxon>
        <taxon>eudicotyledons</taxon>
        <taxon>Gunneridae</taxon>
        <taxon>Pentapetalae</taxon>
        <taxon>asterids</taxon>
        <taxon>campanulids</taxon>
        <taxon>Asterales</taxon>
        <taxon>Asteraceae</taxon>
        <taxon>Asteroideae</taxon>
        <taxon>Heliantheae alliance</taxon>
        <taxon>Heliantheae</taxon>
        <taxon>Helianthus</taxon>
    </lineage>
</organism>
<dbReference type="AlphaFoldDB" id="A0A251V8M1"/>
<reference evidence="1" key="3">
    <citation type="submission" date="2020-06" db="EMBL/GenBank/DDBJ databases">
        <title>Helianthus annuus Genome sequencing and assembly Release 2.</title>
        <authorList>
            <person name="Gouzy J."/>
            <person name="Langlade N."/>
            <person name="Munos S."/>
        </authorList>
    </citation>
    <scope>NUCLEOTIDE SEQUENCE</scope>
    <source>
        <tissue evidence="1">Leaves</tissue>
    </source>
</reference>
<name>A0A251V8M1_HELAN</name>
<proteinExistence type="predicted"/>
<evidence type="ECO:0000313" key="3">
    <source>
        <dbReference type="Proteomes" id="UP000215914"/>
    </source>
</evidence>
<evidence type="ECO:0000313" key="1">
    <source>
        <dbReference type="EMBL" id="KAF5814900.1"/>
    </source>
</evidence>
<reference evidence="1 3" key="1">
    <citation type="journal article" date="2017" name="Nature">
        <title>The sunflower genome provides insights into oil metabolism, flowering and Asterid evolution.</title>
        <authorList>
            <person name="Badouin H."/>
            <person name="Gouzy J."/>
            <person name="Grassa C.J."/>
            <person name="Murat F."/>
            <person name="Staton S.E."/>
            <person name="Cottret L."/>
            <person name="Lelandais-Briere C."/>
            <person name="Owens G.L."/>
            <person name="Carrere S."/>
            <person name="Mayjonade B."/>
            <person name="Legrand L."/>
            <person name="Gill N."/>
            <person name="Kane N.C."/>
            <person name="Bowers J.E."/>
            <person name="Hubner S."/>
            <person name="Bellec A."/>
            <person name="Berard A."/>
            <person name="Berges H."/>
            <person name="Blanchet N."/>
            <person name="Boniface M.C."/>
            <person name="Brunel D."/>
            <person name="Catrice O."/>
            <person name="Chaidir N."/>
            <person name="Claudel C."/>
            <person name="Donnadieu C."/>
            <person name="Faraut T."/>
            <person name="Fievet G."/>
            <person name="Helmstetter N."/>
            <person name="King M."/>
            <person name="Knapp S.J."/>
            <person name="Lai Z."/>
            <person name="Le Paslier M.C."/>
            <person name="Lippi Y."/>
            <person name="Lorenzon L."/>
            <person name="Mandel J.R."/>
            <person name="Marage G."/>
            <person name="Marchand G."/>
            <person name="Marquand E."/>
            <person name="Bret-Mestries E."/>
            <person name="Morien E."/>
            <person name="Nambeesan S."/>
            <person name="Nguyen T."/>
            <person name="Pegot-Espagnet P."/>
            <person name="Pouilly N."/>
            <person name="Raftis F."/>
            <person name="Sallet E."/>
            <person name="Schiex T."/>
            <person name="Thomas J."/>
            <person name="Vandecasteele C."/>
            <person name="Vares D."/>
            <person name="Vear F."/>
            <person name="Vautrin S."/>
            <person name="Crespi M."/>
            <person name="Mangin B."/>
            <person name="Burke J.M."/>
            <person name="Salse J."/>
            <person name="Munos S."/>
            <person name="Vincourt P."/>
            <person name="Rieseberg L.H."/>
            <person name="Langlade N.B."/>
        </authorList>
    </citation>
    <scope>NUCLEOTIDE SEQUENCE [LARGE SCALE GENOMIC DNA]</scope>
    <source>
        <strain evidence="3">cv. SF193</strain>
        <tissue evidence="1">Leaves</tissue>
    </source>
</reference>
<dbReference type="InParanoid" id="A0A251V8M1"/>
<reference evidence="2" key="2">
    <citation type="submission" date="2017-02" db="EMBL/GenBank/DDBJ databases">
        <title>Sunflower complete genome.</title>
        <authorList>
            <person name="Langlade N."/>
            <person name="Munos S."/>
        </authorList>
    </citation>
    <scope>NUCLEOTIDE SEQUENCE [LARGE SCALE GENOMIC DNA]</scope>
    <source>
        <tissue evidence="2">Leaves</tissue>
    </source>
</reference>
<protein>
    <submittedName>
        <fullName evidence="2">Uncharacterized protein</fullName>
    </submittedName>
</protein>
<dbReference type="Gramene" id="mRNA:HanXRQr2_Chr03g0116361">
    <property type="protein sequence ID" value="mRNA:HanXRQr2_Chr03g0116361"/>
    <property type="gene ID" value="HanXRQr2_Chr03g0116361"/>
</dbReference>
<keyword evidence="3" id="KW-1185">Reference proteome</keyword>
<dbReference type="EMBL" id="MNCJ02000318">
    <property type="protein sequence ID" value="KAF5814900.1"/>
    <property type="molecule type" value="Genomic_DNA"/>
</dbReference>
<evidence type="ECO:0000313" key="2">
    <source>
        <dbReference type="EMBL" id="OTG31794.1"/>
    </source>
</evidence>
<accession>A0A251V8M1</accession>
<dbReference type="EMBL" id="CM007892">
    <property type="protein sequence ID" value="OTG31794.1"/>
    <property type="molecule type" value="Genomic_DNA"/>
</dbReference>
<dbReference type="Proteomes" id="UP000215914">
    <property type="component" value="Chromosome 3"/>
</dbReference>
<sequence length="112" mass="13022">MKFNRFNVLSTRFVIFDCWRKMMEVIGGHTCPSDTFLSLTLSLQTLILFFPNTPLPQLFHDSIASFLTHHHHPPFFLFHKKMYCFVDFDFSHAIIKMSKNGTGVNKAKKQPG</sequence>
<gene>
    <name evidence="2" type="ORF">HannXRQ_Chr03g0079651</name>
    <name evidence="1" type="ORF">HanXRQr2_Chr03g0116361</name>
</gene>